<dbReference type="GO" id="GO:0005730">
    <property type="term" value="C:nucleolus"/>
    <property type="evidence" value="ECO:0007669"/>
    <property type="project" value="TreeGrafter"/>
</dbReference>
<dbReference type="Gene3D" id="1.10.10.1500">
    <property type="entry name" value="JmjC domain-containing ribosomal oxygenase (ROX), dimer domain"/>
    <property type="match status" value="1"/>
</dbReference>
<name>A0A8X6Q5N8_NEPPI</name>
<dbReference type="PROSITE" id="PS51184">
    <property type="entry name" value="JMJC"/>
    <property type="match status" value="1"/>
</dbReference>
<evidence type="ECO:0000256" key="4">
    <source>
        <dbReference type="ARBA" id="ARBA00022723"/>
    </source>
</evidence>
<organism evidence="16 17">
    <name type="scientific">Nephila pilipes</name>
    <name type="common">Giant wood spider</name>
    <name type="synonym">Nephila maculata</name>
    <dbReference type="NCBI Taxonomy" id="299642"/>
    <lineage>
        <taxon>Eukaryota</taxon>
        <taxon>Metazoa</taxon>
        <taxon>Ecdysozoa</taxon>
        <taxon>Arthropoda</taxon>
        <taxon>Chelicerata</taxon>
        <taxon>Arachnida</taxon>
        <taxon>Araneae</taxon>
        <taxon>Araneomorphae</taxon>
        <taxon>Entelegynae</taxon>
        <taxon>Araneoidea</taxon>
        <taxon>Nephilidae</taxon>
        <taxon>Nephila</taxon>
    </lineage>
</organism>
<dbReference type="InterPro" id="IPR049043">
    <property type="entry name" value="WHD_RIOX1"/>
</dbReference>
<keyword evidence="5" id="KW-0156">Chromatin regulator</keyword>
<evidence type="ECO:0000256" key="7">
    <source>
        <dbReference type="ARBA" id="ARBA00023002"/>
    </source>
</evidence>
<comment type="cofactor">
    <cofactor evidence="14">
        <name>Fe(2+)</name>
        <dbReference type="ChEBI" id="CHEBI:29033"/>
    </cofactor>
    <text evidence="14">Binds 1 Fe(2+) ion per subunit.</text>
</comment>
<dbReference type="Pfam" id="PF08007">
    <property type="entry name" value="JmjC_2"/>
    <property type="match status" value="1"/>
</dbReference>
<evidence type="ECO:0000313" key="16">
    <source>
        <dbReference type="EMBL" id="GFU07423.1"/>
    </source>
</evidence>
<sequence length="702" mass="80676">MAQNTPRISAFAMRSLKKQVHEDTPCKKVSFFQKQVHEDTPPIRLKSEKQVYVDTPLIKLQSESARSIFSENEEPSLKRRINTEEILSDGKTSEVVVVQKRGRKKKQATVTSAEKENMLNEPEFDVMKVGSDGNHFTAKEPEVLIPKKRKDTNKEPEVIVLKKRGRKRKINDTIPEPDVVVPKKRGRKKKIKDTIKEPEVLVPKKRGRKKKMQEDTIEVLHEESKFCELEFTVKKIEEYFNESIDISPAVLSSSKKQRITCGNEAAEEVFQWLLSPVNPKTFFEEKFEKLPLLVQRSNRNYYKGLFSTKEFDEIMKENDLNYDVQIDVLAYVDGERRPIQNDMKVFPPFVWNAYLEGNSIRMRNPQTYHKALGNLCSLLQEYFSSYVGANMYLTPAGTQGFPPHYDDIDAFILQIEGKKLWKLYKPRDESEVLSRLSSADMTEDEIGEPCMEVELEAGDMLYFPRGFIHQAKAAPGVHSLHLTISANQLNTYGDFLQAGLSHALEQAMQNDVEFRKSLPKDYIDFVGCTYANNKSVERTVFKRKVEALAEKALKYFSVDYAADAHAMDFIHASLPPFFNGKEKACSIHGRGTRFVNGQVIAAADLTLHTKIRLIRKRAFRLVMDEKNIRLFYTLANNKNYKEGEPLFVDVDLDVVPAINALFKSHPNFVKIIDLPHENSETKMEFAKQLYENGFLMTENPLS</sequence>
<accession>A0A8X6Q5N8</accession>
<protein>
    <recommendedName>
        <fullName evidence="14">Bifunctional lysine-specific demethylase and histidyl-hydroxylase</fullName>
        <ecNumber evidence="14">1.14.11.27</ecNumber>
    </recommendedName>
</protein>
<dbReference type="AlphaFoldDB" id="A0A8X6Q5N8"/>
<evidence type="ECO:0000259" key="15">
    <source>
        <dbReference type="PROSITE" id="PS51184"/>
    </source>
</evidence>
<dbReference type="GO" id="GO:0140680">
    <property type="term" value="F:histone H3K36me/H3K36me2 demethylase activity"/>
    <property type="evidence" value="ECO:0007669"/>
    <property type="project" value="UniProtKB-EC"/>
</dbReference>
<keyword evidence="3" id="KW-0678">Repressor</keyword>
<dbReference type="Proteomes" id="UP000887013">
    <property type="component" value="Unassembled WGS sequence"/>
</dbReference>
<comment type="similarity">
    <text evidence="2">Belongs to the ROX family. NO66 subfamily.</text>
</comment>
<comment type="subcellular location">
    <subcellularLocation>
        <location evidence="1 14">Nucleus</location>
    </subcellularLocation>
</comment>
<evidence type="ECO:0000256" key="12">
    <source>
        <dbReference type="ARBA" id="ARBA00025670"/>
    </source>
</evidence>
<dbReference type="EC" id="1.14.11.27" evidence="14"/>
<keyword evidence="6 14" id="KW-0223">Dioxygenase</keyword>
<evidence type="ECO:0000256" key="8">
    <source>
        <dbReference type="ARBA" id="ARBA00023004"/>
    </source>
</evidence>
<dbReference type="PANTHER" id="PTHR13096">
    <property type="entry name" value="MINA53 MYC INDUCED NUCLEAR ANTIGEN"/>
    <property type="match status" value="1"/>
</dbReference>
<dbReference type="GO" id="GO:0032453">
    <property type="term" value="F:histone H3K4 demethylase activity"/>
    <property type="evidence" value="ECO:0007669"/>
    <property type="project" value="TreeGrafter"/>
</dbReference>
<dbReference type="EMBL" id="BMAW01124336">
    <property type="protein sequence ID" value="GFU07423.1"/>
    <property type="molecule type" value="Genomic_DNA"/>
</dbReference>
<dbReference type="Gene3D" id="3.90.930.40">
    <property type="match status" value="1"/>
</dbReference>
<comment type="catalytic activity">
    <reaction evidence="13 14">
        <text>N(6),N(6)-dimethyl-L-lysyl(36)-[histone H3] + 2 2-oxoglutarate + 2 O2 = L-lysyl(36)-[histone H3] + 2 formaldehyde + 2 succinate + 2 CO2</text>
        <dbReference type="Rhea" id="RHEA:42032"/>
        <dbReference type="Rhea" id="RHEA-COMP:9785"/>
        <dbReference type="Rhea" id="RHEA-COMP:9787"/>
        <dbReference type="ChEBI" id="CHEBI:15379"/>
        <dbReference type="ChEBI" id="CHEBI:16526"/>
        <dbReference type="ChEBI" id="CHEBI:16810"/>
        <dbReference type="ChEBI" id="CHEBI:16842"/>
        <dbReference type="ChEBI" id="CHEBI:29969"/>
        <dbReference type="ChEBI" id="CHEBI:30031"/>
        <dbReference type="ChEBI" id="CHEBI:61976"/>
        <dbReference type="EC" id="1.14.11.27"/>
    </reaction>
</comment>
<dbReference type="Gene3D" id="2.60.120.650">
    <property type="entry name" value="Cupin"/>
    <property type="match status" value="1"/>
</dbReference>
<evidence type="ECO:0000256" key="9">
    <source>
        <dbReference type="ARBA" id="ARBA00023015"/>
    </source>
</evidence>
<dbReference type="OrthoDB" id="425950at2759"/>
<dbReference type="SUPFAM" id="SSF51197">
    <property type="entry name" value="Clavaminate synthase-like"/>
    <property type="match status" value="1"/>
</dbReference>
<dbReference type="FunFam" id="3.90.930.40:FF:000001">
    <property type="entry name" value="ribosomal oxygenase 1 isoform X1"/>
    <property type="match status" value="1"/>
</dbReference>
<evidence type="ECO:0000256" key="6">
    <source>
        <dbReference type="ARBA" id="ARBA00022964"/>
    </source>
</evidence>
<dbReference type="Pfam" id="PF21233">
    <property type="entry name" value="WHD_RIOX1"/>
    <property type="match status" value="1"/>
</dbReference>
<keyword evidence="17" id="KW-1185">Reference proteome</keyword>
<evidence type="ECO:0000256" key="10">
    <source>
        <dbReference type="ARBA" id="ARBA00023163"/>
    </source>
</evidence>
<keyword evidence="9 14" id="KW-0805">Transcription regulation</keyword>
<dbReference type="InterPro" id="IPR003347">
    <property type="entry name" value="JmjC_dom"/>
</dbReference>
<evidence type="ECO:0000313" key="17">
    <source>
        <dbReference type="Proteomes" id="UP000887013"/>
    </source>
</evidence>
<comment type="caution">
    <text evidence="16">The sequence shown here is derived from an EMBL/GenBank/DDBJ whole genome shotgun (WGS) entry which is preliminary data.</text>
</comment>
<evidence type="ECO:0000256" key="3">
    <source>
        <dbReference type="ARBA" id="ARBA00022491"/>
    </source>
</evidence>
<evidence type="ECO:0000256" key="1">
    <source>
        <dbReference type="ARBA" id="ARBA00004123"/>
    </source>
</evidence>
<proteinExistence type="inferred from homology"/>
<keyword evidence="11 14" id="KW-0539">Nucleus</keyword>
<evidence type="ECO:0000256" key="5">
    <source>
        <dbReference type="ARBA" id="ARBA00022853"/>
    </source>
</evidence>
<keyword evidence="7 14" id="KW-0560">Oxidoreductase</keyword>
<gene>
    <name evidence="16" type="primary">riox1</name>
    <name evidence="16" type="ORF">NPIL_38232</name>
</gene>
<reference evidence="16" key="1">
    <citation type="submission" date="2020-08" db="EMBL/GenBank/DDBJ databases">
        <title>Multicomponent nature underlies the extraordinary mechanical properties of spider dragline silk.</title>
        <authorList>
            <person name="Kono N."/>
            <person name="Nakamura H."/>
            <person name="Mori M."/>
            <person name="Yoshida Y."/>
            <person name="Ohtoshi R."/>
            <person name="Malay A.D."/>
            <person name="Moran D.A.P."/>
            <person name="Tomita M."/>
            <person name="Numata K."/>
            <person name="Arakawa K."/>
        </authorList>
    </citation>
    <scope>NUCLEOTIDE SEQUENCE</scope>
</reference>
<keyword evidence="8 14" id="KW-0408">Iron</keyword>
<evidence type="ECO:0000256" key="13">
    <source>
        <dbReference type="ARBA" id="ARBA00047915"/>
    </source>
</evidence>
<dbReference type="GO" id="GO:0005506">
    <property type="term" value="F:iron ion binding"/>
    <property type="evidence" value="ECO:0007669"/>
    <property type="project" value="UniProtKB-UniRule"/>
</dbReference>
<keyword evidence="10 14" id="KW-0804">Transcription</keyword>
<evidence type="ECO:0000256" key="14">
    <source>
        <dbReference type="RuleBase" id="RU366061"/>
    </source>
</evidence>
<dbReference type="PANTHER" id="PTHR13096:SF8">
    <property type="entry name" value="RIBOSOMAL OXYGENASE 1"/>
    <property type="match status" value="1"/>
</dbReference>
<dbReference type="SMART" id="SM00558">
    <property type="entry name" value="JmjC"/>
    <property type="match status" value="1"/>
</dbReference>
<keyword evidence="4 14" id="KW-0479">Metal-binding</keyword>
<dbReference type="InterPro" id="IPR039994">
    <property type="entry name" value="NO66-like"/>
</dbReference>
<comment type="function">
    <text evidence="12">Oxygenase that can act as both a histone lysine demethylase and a ribosomal histidine hydroxylase. Specifically demethylates 'Lys-4' (H3K4me) and 'Lys-36' (H3K36me) of histone H3, thereby playing a central role in histone code.</text>
</comment>
<feature type="domain" description="JmjC" evidence="15">
    <location>
        <begin position="364"/>
        <end position="507"/>
    </location>
</feature>
<evidence type="ECO:0000256" key="11">
    <source>
        <dbReference type="ARBA" id="ARBA00023242"/>
    </source>
</evidence>
<evidence type="ECO:0000256" key="2">
    <source>
        <dbReference type="ARBA" id="ARBA00010309"/>
    </source>
</evidence>